<gene>
    <name evidence="5" type="ORF">ABG082_05890</name>
</gene>
<keyword evidence="2" id="KW-0175">Coiled coil</keyword>
<feature type="coiled-coil region" evidence="2">
    <location>
        <begin position="554"/>
        <end position="775"/>
    </location>
</feature>
<reference evidence="5" key="1">
    <citation type="submission" date="2024-05" db="EMBL/GenBank/DDBJ databases">
        <authorList>
            <person name="Liu Z."/>
        </authorList>
    </citation>
    <scope>NUCLEOTIDE SEQUENCE</scope>
    <source>
        <strain evidence="5">BS1807G30</strain>
    </source>
</reference>
<proteinExistence type="predicted"/>
<evidence type="ECO:0000256" key="1">
    <source>
        <dbReference type="ARBA" id="ARBA00022612"/>
    </source>
</evidence>
<dbReference type="EMBL" id="CP157353">
    <property type="protein sequence ID" value="XBM05286.1"/>
    <property type="molecule type" value="Genomic_DNA"/>
</dbReference>
<organism evidence="5">
    <name type="scientific">Bacillus sp. BS1807G30</name>
    <dbReference type="NCBI Taxonomy" id="3153756"/>
    <lineage>
        <taxon>Bacteria</taxon>
        <taxon>Bacillati</taxon>
        <taxon>Bacillota</taxon>
        <taxon>Bacilli</taxon>
        <taxon>Bacillales</taxon>
        <taxon>Bacillaceae</taxon>
        <taxon>Bacillus</taxon>
    </lineage>
</organism>
<evidence type="ECO:0000256" key="2">
    <source>
        <dbReference type="SAM" id="Coils"/>
    </source>
</evidence>
<feature type="domain" description="Phage tail tape measure protein" evidence="4">
    <location>
        <begin position="96"/>
        <end position="294"/>
    </location>
</feature>
<dbReference type="PANTHER" id="PTHR37813:SF1">
    <property type="entry name" value="FELS-2 PROPHAGE PROTEIN"/>
    <property type="match status" value="1"/>
</dbReference>
<feature type="coiled-coil region" evidence="2">
    <location>
        <begin position="497"/>
        <end position="524"/>
    </location>
</feature>
<evidence type="ECO:0000313" key="5">
    <source>
        <dbReference type="EMBL" id="XBM05286.1"/>
    </source>
</evidence>
<sequence>MSAVSVGEIVARLELDSAQFSAGVSQAENQMQQMGNSAQSLSKQMGLVQTAALAVGGAVVAGIGVSVKTAADFEQAMAKVKSISGATGQDFQDLQNVALKLGETTKFTATEAADGLRYLAMAGFSVKDQIGSLPAVLNMAAAANVDMGVSADIVSNIMTGFGIASSDSTYAVDVLVKTMNTANTDLLQLGDAMKYVAPVSTALGFSFEETAAAVAKMSDAGIQGSMAGTALRAGMLRLANPVGRAAKVMQRYGIEVETADGKMKSLPDIIDHLNSKFGDLGQAEKTAAIASLVGTEAASGFVSLLAVGSDEIRRYTKALEESGGTAQKVADQQMDNLYGSFDKFTSALEGVGVKLGNEFLPHIRSVVDQGTKLVGVISQINPGVIATGFAMAGTSAAIALTASSAIKLGFALRGLFAAMGPAGWIITGLSLLGGLLVGVSAGYKALNTVNLEAANAKQKEVEGINKTIKGYDDLKARIQLSNDELLRYLDITDELANEKDSKAIKKLNAEQEELRKKSGLTNAEFDEFLRLNDQIIKKSPETEAAFSAQGNAIAKNTEAMKALSKEKYEELRLELEKQQTIAERNMEGNLAKEAQLKKDINEAAAQRVKKEKAVTEQLAKVKDIEARIAEAKRIGNEAQAQSHEVTLFSEKQRLEQMRNELIKSTELLQSKKANLAEVQKELAKLGQVNQKLIDIELRQVGLKAKREQAVSVIDKEIAKQEEEKRKLEDTTAAGQKKNEEYKRAVQKIEEEIAKLEAVRAKVAEITGEARNMNAELAKDISKQITLNKTEFVTVQNRGGGKDVSVHSGGGRAVGEYHVGGIVGKPAGKLHSGGMASKFIDRPMSREVDIRALRNEMYLTEAQQANLFRLIDAGHTARITSAAGGHSPQMHTNLSNLASAIESLKGLSVVMEGEVVGRIVEPHVSRRQMDEIDRSSY</sequence>
<keyword evidence="1" id="KW-1188">Viral release from host cell</keyword>
<evidence type="ECO:0000259" key="4">
    <source>
        <dbReference type="Pfam" id="PF10145"/>
    </source>
</evidence>
<evidence type="ECO:0000256" key="3">
    <source>
        <dbReference type="SAM" id="Phobius"/>
    </source>
</evidence>
<name>A0AAU7FM04_9BACI</name>
<dbReference type="PANTHER" id="PTHR37813">
    <property type="entry name" value="FELS-2 PROPHAGE PROTEIN"/>
    <property type="match status" value="1"/>
</dbReference>
<dbReference type="InterPro" id="IPR010090">
    <property type="entry name" value="Phage_tape_meas"/>
</dbReference>
<dbReference type="Pfam" id="PF10145">
    <property type="entry name" value="PhageMin_Tail"/>
    <property type="match status" value="1"/>
</dbReference>
<feature type="transmembrane region" description="Helical" evidence="3">
    <location>
        <begin position="388"/>
        <end position="410"/>
    </location>
</feature>
<accession>A0AAU7FM04</accession>
<dbReference type="NCBIfam" id="TIGR01760">
    <property type="entry name" value="tape_meas_TP901"/>
    <property type="match status" value="1"/>
</dbReference>
<keyword evidence="3" id="KW-0472">Membrane</keyword>
<keyword evidence="3" id="KW-1133">Transmembrane helix</keyword>
<keyword evidence="3" id="KW-0812">Transmembrane</keyword>
<dbReference type="RefSeq" id="WP_348936666.1">
    <property type="nucleotide sequence ID" value="NZ_CP157353.1"/>
</dbReference>
<feature type="transmembrane region" description="Helical" evidence="3">
    <location>
        <begin position="422"/>
        <end position="443"/>
    </location>
</feature>
<dbReference type="AlphaFoldDB" id="A0AAU7FM04"/>
<protein>
    <submittedName>
        <fullName evidence="5">Phage tail tape measure protein</fullName>
    </submittedName>
</protein>